<dbReference type="NCBIfam" id="TIGR00504">
    <property type="entry name" value="pyro_pdase"/>
    <property type="match status" value="1"/>
</dbReference>
<dbReference type="NCBIfam" id="NF009676">
    <property type="entry name" value="PRK13197.1"/>
    <property type="match status" value="1"/>
</dbReference>
<comment type="similarity">
    <text evidence="4 9">Belongs to the peptidase C15 family.</text>
</comment>
<dbReference type="HAMAP" id="MF_00417">
    <property type="entry name" value="Pyrrolid_peptidase"/>
    <property type="match status" value="1"/>
</dbReference>
<comment type="subunit">
    <text evidence="9">Homotetramer.</text>
</comment>
<dbReference type="GO" id="GO:0016920">
    <property type="term" value="F:pyroglutamyl-peptidase activity"/>
    <property type="evidence" value="ECO:0007669"/>
    <property type="project" value="UniProtKB-UniRule"/>
</dbReference>
<comment type="caution">
    <text evidence="12">The sequence shown here is derived from an EMBL/GenBank/DDBJ whole genome shotgun (WGS) entry which is preliminary data.</text>
</comment>
<keyword evidence="13" id="KW-1185">Reference proteome</keyword>
<organism evidence="12 13">
    <name type="scientific">Anaerococcus tetradius</name>
    <dbReference type="NCBI Taxonomy" id="33036"/>
    <lineage>
        <taxon>Bacteria</taxon>
        <taxon>Bacillati</taxon>
        <taxon>Bacillota</taxon>
        <taxon>Tissierellia</taxon>
        <taxon>Tissierellales</taxon>
        <taxon>Peptoniphilaceae</taxon>
        <taxon>Anaerococcus</taxon>
    </lineage>
</organism>
<keyword evidence="6 9" id="KW-0645">Protease</keyword>
<dbReference type="STRING" id="33036.HMPREF3200_00023"/>
<dbReference type="Proteomes" id="UP000070383">
    <property type="component" value="Unassembled WGS sequence"/>
</dbReference>
<dbReference type="EC" id="3.4.19.3" evidence="9"/>
<dbReference type="EMBL" id="LRPM01000001">
    <property type="protein sequence ID" value="KWZ79444.1"/>
    <property type="molecule type" value="Genomic_DNA"/>
</dbReference>
<evidence type="ECO:0000256" key="7">
    <source>
        <dbReference type="ARBA" id="ARBA00022801"/>
    </source>
</evidence>
<dbReference type="InterPro" id="IPR016125">
    <property type="entry name" value="Peptidase_C15-like"/>
</dbReference>
<dbReference type="PRINTS" id="PR00706">
    <property type="entry name" value="PYROGLUPTASE"/>
</dbReference>
<evidence type="ECO:0000256" key="8">
    <source>
        <dbReference type="ARBA" id="ARBA00022807"/>
    </source>
</evidence>
<comment type="catalytic activity">
    <reaction evidence="1 9 10">
        <text>Release of an N-terminal pyroglutamyl group from a polypeptide, the second amino acid generally not being Pro.</text>
        <dbReference type="EC" id="3.4.19.3"/>
    </reaction>
</comment>
<keyword evidence="8 9" id="KW-0788">Thiol protease</keyword>
<feature type="active site" evidence="9 11">
    <location>
        <position position="141"/>
    </location>
</feature>
<proteinExistence type="inferred from homology"/>
<evidence type="ECO:0000256" key="9">
    <source>
        <dbReference type="HAMAP-Rule" id="MF_00417"/>
    </source>
</evidence>
<accession>A0A133KJ04</accession>
<comment type="function">
    <text evidence="2 9">Removes 5-oxoproline from various penultimate amino acid residues except L-proline.</text>
</comment>
<keyword evidence="5 9" id="KW-0963">Cytoplasm</keyword>
<dbReference type="CDD" id="cd00501">
    <property type="entry name" value="Peptidase_C15"/>
    <property type="match status" value="1"/>
</dbReference>
<dbReference type="PANTHER" id="PTHR23402">
    <property type="entry name" value="PROTEASE FAMILY C15 PYROGLUTAMYL-PEPTIDASE I-RELATED"/>
    <property type="match status" value="1"/>
</dbReference>
<dbReference type="GO" id="GO:0005829">
    <property type="term" value="C:cytosol"/>
    <property type="evidence" value="ECO:0007669"/>
    <property type="project" value="InterPro"/>
</dbReference>
<feature type="active site" evidence="9">
    <location>
        <position position="164"/>
    </location>
</feature>
<dbReference type="SUPFAM" id="SSF53182">
    <property type="entry name" value="Pyrrolidone carboxyl peptidase (pyroglutamate aminopeptidase)"/>
    <property type="match status" value="1"/>
</dbReference>
<dbReference type="GO" id="GO:0006508">
    <property type="term" value="P:proteolysis"/>
    <property type="evidence" value="ECO:0007669"/>
    <property type="project" value="UniProtKB-KW"/>
</dbReference>
<dbReference type="PATRIC" id="fig|33036.3.peg.23"/>
<dbReference type="PROSITE" id="PS01334">
    <property type="entry name" value="PYRASE_CYS"/>
    <property type="match status" value="1"/>
</dbReference>
<dbReference type="AlphaFoldDB" id="A0A133KJ04"/>
<dbReference type="OrthoDB" id="9779738at2"/>
<evidence type="ECO:0000256" key="10">
    <source>
        <dbReference type="PROSITE-ProRule" id="PRU10076"/>
    </source>
</evidence>
<name>A0A133KJ04_9FIRM</name>
<evidence type="ECO:0000313" key="12">
    <source>
        <dbReference type="EMBL" id="KWZ79444.1"/>
    </source>
</evidence>
<dbReference type="FunFam" id="3.40.630.20:FF:000001">
    <property type="entry name" value="Pyrrolidone-carboxylate peptidase"/>
    <property type="match status" value="1"/>
</dbReference>
<sequence>MKILITAFDPFGGEKINPALEVIKGLDDNIESCQLIKLEIPTVFGKAEEVIERKIKEVRPDVILSLGQAGGRSDISVERVAINIDDAKISDNEGNMPIDEKIREDGDTAYFATIPIKAIVEEIREEKLPASISNTAGTFLCNHVMYQDLYLAKKYGNIRAGFIHIPYLPDQVLDKKDTASMNLDDMLRAIRAAIRAIIKYEDKQDLKISGGACH</sequence>
<keyword evidence="7 9" id="KW-0378">Hydrolase</keyword>
<reference evidence="13" key="1">
    <citation type="submission" date="2016-01" db="EMBL/GenBank/DDBJ databases">
        <authorList>
            <person name="Mitreva M."/>
            <person name="Pepin K.H."/>
            <person name="Mihindukulasuriya K.A."/>
            <person name="Fulton R."/>
            <person name="Fronick C."/>
            <person name="O'Laughlin M."/>
            <person name="Miner T."/>
            <person name="Herter B."/>
            <person name="Rosa B.A."/>
            <person name="Cordes M."/>
            <person name="Tomlinson C."/>
            <person name="Wollam A."/>
            <person name="Palsikar V.B."/>
            <person name="Mardis E.R."/>
            <person name="Wilson R.K."/>
        </authorList>
    </citation>
    <scope>NUCLEOTIDE SEQUENCE [LARGE SCALE GENOMIC DNA]</scope>
    <source>
        <strain evidence="13">MJR8151</strain>
    </source>
</reference>
<protein>
    <recommendedName>
        <fullName evidence="9">Pyrrolidone-carboxylate peptidase</fullName>
        <ecNumber evidence="9">3.4.19.3</ecNumber>
    </recommendedName>
    <alternativeName>
        <fullName evidence="9">5-oxoprolyl-peptidase</fullName>
    </alternativeName>
    <alternativeName>
        <fullName evidence="9">Pyroglutamyl-peptidase I</fullName>
        <shortName evidence="9">PGP-I</shortName>
        <shortName evidence="9">Pyrase</shortName>
    </alternativeName>
</protein>
<dbReference type="InterPro" id="IPR033693">
    <property type="entry name" value="PGPEP1_Glu_AS"/>
</dbReference>
<dbReference type="RefSeq" id="WP_060928796.1">
    <property type="nucleotide sequence ID" value="NZ_CAMXZL010000014.1"/>
</dbReference>
<evidence type="ECO:0000256" key="4">
    <source>
        <dbReference type="ARBA" id="ARBA00006641"/>
    </source>
</evidence>
<dbReference type="Gene3D" id="3.40.630.20">
    <property type="entry name" value="Peptidase C15, pyroglutamyl peptidase I-like"/>
    <property type="match status" value="1"/>
</dbReference>
<evidence type="ECO:0000256" key="6">
    <source>
        <dbReference type="ARBA" id="ARBA00022670"/>
    </source>
</evidence>
<evidence type="ECO:0000256" key="2">
    <source>
        <dbReference type="ARBA" id="ARBA00002280"/>
    </source>
</evidence>
<feature type="active site" evidence="9 10">
    <location>
        <position position="78"/>
    </location>
</feature>
<dbReference type="PANTHER" id="PTHR23402:SF1">
    <property type="entry name" value="PYROGLUTAMYL-PEPTIDASE I"/>
    <property type="match status" value="1"/>
</dbReference>
<evidence type="ECO:0000256" key="3">
    <source>
        <dbReference type="ARBA" id="ARBA00004496"/>
    </source>
</evidence>
<gene>
    <name evidence="9" type="primary">pcp</name>
    <name evidence="12" type="ORF">HMPREF3200_00023</name>
</gene>
<dbReference type="Pfam" id="PF01470">
    <property type="entry name" value="Peptidase_C15"/>
    <property type="match status" value="1"/>
</dbReference>
<dbReference type="InterPro" id="IPR036440">
    <property type="entry name" value="Peptidase_C15-like_sf"/>
</dbReference>
<dbReference type="PIRSF" id="PIRSF015592">
    <property type="entry name" value="Prld-crbxl_pptds"/>
    <property type="match status" value="1"/>
</dbReference>
<comment type="subcellular location">
    <subcellularLocation>
        <location evidence="3 9">Cytoplasm</location>
    </subcellularLocation>
</comment>
<dbReference type="PROSITE" id="PS01333">
    <property type="entry name" value="PYRASE_GLU"/>
    <property type="match status" value="1"/>
</dbReference>
<evidence type="ECO:0000256" key="11">
    <source>
        <dbReference type="PROSITE-ProRule" id="PRU10077"/>
    </source>
</evidence>
<evidence type="ECO:0000313" key="13">
    <source>
        <dbReference type="Proteomes" id="UP000070383"/>
    </source>
</evidence>
<dbReference type="InterPro" id="IPR000816">
    <property type="entry name" value="Peptidase_C15"/>
</dbReference>
<evidence type="ECO:0000256" key="5">
    <source>
        <dbReference type="ARBA" id="ARBA00022490"/>
    </source>
</evidence>
<dbReference type="InterPro" id="IPR029762">
    <property type="entry name" value="PGP-I_bact-type"/>
</dbReference>
<dbReference type="InterPro" id="IPR033694">
    <property type="entry name" value="PGPEP1_Cys_AS"/>
</dbReference>
<evidence type="ECO:0000256" key="1">
    <source>
        <dbReference type="ARBA" id="ARBA00001770"/>
    </source>
</evidence>